<reference evidence="1" key="2">
    <citation type="journal article" date="2015" name="Data Brief">
        <title>Shoot transcriptome of the giant reed, Arundo donax.</title>
        <authorList>
            <person name="Barrero R.A."/>
            <person name="Guerrero F.D."/>
            <person name="Moolhuijzen P."/>
            <person name="Goolsby J.A."/>
            <person name="Tidwell J."/>
            <person name="Bellgard S.E."/>
            <person name="Bellgard M.I."/>
        </authorList>
    </citation>
    <scope>NUCLEOTIDE SEQUENCE</scope>
    <source>
        <tissue evidence="1">Shoot tissue taken approximately 20 cm above the soil surface</tissue>
    </source>
</reference>
<protein>
    <submittedName>
        <fullName evidence="1">Uncharacterized protein</fullName>
    </submittedName>
</protein>
<organism evidence="1">
    <name type="scientific">Arundo donax</name>
    <name type="common">Giant reed</name>
    <name type="synonym">Donax arundinaceus</name>
    <dbReference type="NCBI Taxonomy" id="35708"/>
    <lineage>
        <taxon>Eukaryota</taxon>
        <taxon>Viridiplantae</taxon>
        <taxon>Streptophyta</taxon>
        <taxon>Embryophyta</taxon>
        <taxon>Tracheophyta</taxon>
        <taxon>Spermatophyta</taxon>
        <taxon>Magnoliopsida</taxon>
        <taxon>Liliopsida</taxon>
        <taxon>Poales</taxon>
        <taxon>Poaceae</taxon>
        <taxon>PACMAD clade</taxon>
        <taxon>Arundinoideae</taxon>
        <taxon>Arundineae</taxon>
        <taxon>Arundo</taxon>
    </lineage>
</organism>
<sequence length="40" mass="4554">MKLCNYLLANFVASLELSEFRAYKSNRSFIQGILNSPSDL</sequence>
<proteinExistence type="predicted"/>
<accession>A0A0A9GFN9</accession>
<dbReference type="EMBL" id="GBRH01176520">
    <property type="protein sequence ID" value="JAE21376.1"/>
    <property type="molecule type" value="Transcribed_RNA"/>
</dbReference>
<evidence type="ECO:0000313" key="1">
    <source>
        <dbReference type="EMBL" id="JAE21376.1"/>
    </source>
</evidence>
<name>A0A0A9GFN9_ARUDO</name>
<dbReference type="AlphaFoldDB" id="A0A0A9GFN9"/>
<reference evidence="1" key="1">
    <citation type="submission" date="2014-09" db="EMBL/GenBank/DDBJ databases">
        <authorList>
            <person name="Magalhaes I.L.F."/>
            <person name="Oliveira U."/>
            <person name="Santos F.R."/>
            <person name="Vidigal T.H.D.A."/>
            <person name="Brescovit A.D."/>
            <person name="Santos A.J."/>
        </authorList>
    </citation>
    <scope>NUCLEOTIDE SEQUENCE</scope>
    <source>
        <tissue evidence="1">Shoot tissue taken approximately 20 cm above the soil surface</tissue>
    </source>
</reference>